<evidence type="ECO:0000256" key="2">
    <source>
        <dbReference type="ARBA" id="ARBA00022737"/>
    </source>
</evidence>
<dbReference type="GO" id="GO:0043531">
    <property type="term" value="F:ADP binding"/>
    <property type="evidence" value="ECO:0007669"/>
    <property type="project" value="InterPro"/>
</dbReference>
<dbReference type="InterPro" id="IPR002182">
    <property type="entry name" value="NB-ARC"/>
</dbReference>
<proteinExistence type="predicted"/>
<dbReference type="GO" id="GO:0007165">
    <property type="term" value="P:signal transduction"/>
    <property type="evidence" value="ECO:0007669"/>
    <property type="project" value="InterPro"/>
</dbReference>
<dbReference type="InterPro" id="IPR027417">
    <property type="entry name" value="P-loop_NTPase"/>
</dbReference>
<feature type="domain" description="TIR" evidence="4">
    <location>
        <begin position="14"/>
        <end position="192"/>
    </location>
</feature>
<dbReference type="InterPro" id="IPR000157">
    <property type="entry name" value="TIR_dom"/>
</dbReference>
<keyword evidence="6" id="KW-1185">Reference proteome</keyword>
<gene>
    <name evidence="5" type="ORF">DCAR_0102335</name>
</gene>
<dbReference type="SUPFAM" id="SSF52200">
    <property type="entry name" value="Toll/Interleukin receptor TIR domain"/>
    <property type="match status" value="1"/>
</dbReference>
<dbReference type="EMBL" id="CP093343">
    <property type="protein sequence ID" value="WOG83161.1"/>
    <property type="molecule type" value="Genomic_DNA"/>
</dbReference>
<dbReference type="Gene3D" id="3.40.50.300">
    <property type="entry name" value="P-loop containing nucleotide triphosphate hydrolases"/>
    <property type="match status" value="1"/>
</dbReference>
<keyword evidence="2" id="KW-0677">Repeat</keyword>
<dbReference type="FunFam" id="3.40.50.10140:FF:000007">
    <property type="entry name" value="Disease resistance protein (TIR-NBS-LRR class)"/>
    <property type="match status" value="1"/>
</dbReference>
<dbReference type="Gene3D" id="3.40.50.10140">
    <property type="entry name" value="Toll/interleukin-1 receptor homology (TIR) domain"/>
    <property type="match status" value="1"/>
</dbReference>
<organism evidence="5 6">
    <name type="scientific">Daucus carota subsp. sativus</name>
    <name type="common">Carrot</name>
    <dbReference type="NCBI Taxonomy" id="79200"/>
    <lineage>
        <taxon>Eukaryota</taxon>
        <taxon>Viridiplantae</taxon>
        <taxon>Streptophyta</taxon>
        <taxon>Embryophyta</taxon>
        <taxon>Tracheophyta</taxon>
        <taxon>Spermatophyta</taxon>
        <taxon>Magnoliopsida</taxon>
        <taxon>eudicotyledons</taxon>
        <taxon>Gunneridae</taxon>
        <taxon>Pentapetalae</taxon>
        <taxon>asterids</taxon>
        <taxon>campanulids</taxon>
        <taxon>Apiales</taxon>
        <taxon>Apiaceae</taxon>
        <taxon>Apioideae</taxon>
        <taxon>Scandiceae</taxon>
        <taxon>Daucinae</taxon>
        <taxon>Daucus</taxon>
        <taxon>Daucus sect. Daucus</taxon>
    </lineage>
</organism>
<dbReference type="KEGG" id="dcr:108204938"/>
<protein>
    <recommendedName>
        <fullName evidence="4">TIR domain-containing protein</fullName>
    </recommendedName>
</protein>
<dbReference type="InterPro" id="IPR044974">
    <property type="entry name" value="Disease_R_plants"/>
</dbReference>
<evidence type="ECO:0000313" key="6">
    <source>
        <dbReference type="Proteomes" id="UP000077755"/>
    </source>
</evidence>
<reference evidence="5" key="1">
    <citation type="journal article" date="2016" name="Nat. Genet.">
        <title>A high-quality carrot genome assembly provides new insights into carotenoid accumulation and asterid genome evolution.</title>
        <authorList>
            <person name="Iorizzo M."/>
            <person name="Ellison S."/>
            <person name="Senalik D."/>
            <person name="Zeng P."/>
            <person name="Satapoomin P."/>
            <person name="Huang J."/>
            <person name="Bowman M."/>
            <person name="Iovene M."/>
            <person name="Sanseverino W."/>
            <person name="Cavagnaro P."/>
            <person name="Yildiz M."/>
            <person name="Macko-Podgorni A."/>
            <person name="Moranska E."/>
            <person name="Grzebelus E."/>
            <person name="Grzebelus D."/>
            <person name="Ashrafi H."/>
            <person name="Zheng Z."/>
            <person name="Cheng S."/>
            <person name="Spooner D."/>
            <person name="Van Deynze A."/>
            <person name="Simon P."/>
        </authorList>
    </citation>
    <scope>NUCLEOTIDE SEQUENCE</scope>
    <source>
        <tissue evidence="5">Leaf</tissue>
    </source>
</reference>
<dbReference type="InterPro" id="IPR032675">
    <property type="entry name" value="LRR_dom_sf"/>
</dbReference>
<keyword evidence="3" id="KW-0520">NAD</keyword>
<dbReference type="InterPro" id="IPR058192">
    <property type="entry name" value="WHD_ROQ1-like"/>
</dbReference>
<dbReference type="Pfam" id="PF00931">
    <property type="entry name" value="NB-ARC"/>
    <property type="match status" value="1"/>
</dbReference>
<dbReference type="Gene3D" id="3.80.10.10">
    <property type="entry name" value="Ribonuclease Inhibitor"/>
    <property type="match status" value="2"/>
</dbReference>
<keyword evidence="1" id="KW-0433">Leucine-rich repeat</keyword>
<dbReference type="Pfam" id="PF23282">
    <property type="entry name" value="WHD_ROQ1"/>
    <property type="match status" value="1"/>
</dbReference>
<dbReference type="AlphaFoldDB" id="A0AAF1AK46"/>
<dbReference type="PANTHER" id="PTHR11017">
    <property type="entry name" value="LEUCINE-RICH REPEAT-CONTAINING PROTEIN"/>
    <property type="match status" value="1"/>
</dbReference>
<dbReference type="PANTHER" id="PTHR11017:SF271">
    <property type="entry name" value="DISEASE RESISTANCE PROTEIN (TIR-NBS-LRR CLASS) FAMILY"/>
    <property type="match status" value="1"/>
</dbReference>
<dbReference type="GO" id="GO:0006952">
    <property type="term" value="P:defense response"/>
    <property type="evidence" value="ECO:0007669"/>
    <property type="project" value="InterPro"/>
</dbReference>
<evidence type="ECO:0000256" key="3">
    <source>
        <dbReference type="ARBA" id="ARBA00023027"/>
    </source>
</evidence>
<evidence type="ECO:0000256" key="1">
    <source>
        <dbReference type="ARBA" id="ARBA00022614"/>
    </source>
</evidence>
<dbReference type="SUPFAM" id="SSF52058">
    <property type="entry name" value="L domain-like"/>
    <property type="match status" value="1"/>
</dbReference>
<dbReference type="PROSITE" id="PS50104">
    <property type="entry name" value="TIR"/>
    <property type="match status" value="1"/>
</dbReference>
<dbReference type="InterPro" id="IPR035897">
    <property type="entry name" value="Toll_tir_struct_dom_sf"/>
</dbReference>
<dbReference type="Pfam" id="PF01582">
    <property type="entry name" value="TIR"/>
    <property type="match status" value="1"/>
</dbReference>
<dbReference type="PRINTS" id="PR00364">
    <property type="entry name" value="DISEASERSIST"/>
</dbReference>
<evidence type="ECO:0000313" key="5">
    <source>
        <dbReference type="EMBL" id="WOG83161.1"/>
    </source>
</evidence>
<reference evidence="5" key="2">
    <citation type="submission" date="2022-03" db="EMBL/GenBank/DDBJ databases">
        <title>Draft title - Genomic analysis of global carrot germplasm unveils the trajectory of domestication and the origin of high carotenoid orange carrot.</title>
        <authorList>
            <person name="Iorizzo M."/>
            <person name="Ellison S."/>
            <person name="Senalik D."/>
            <person name="Macko-Podgorni A."/>
            <person name="Grzebelus D."/>
            <person name="Bostan H."/>
            <person name="Rolling W."/>
            <person name="Curaba J."/>
            <person name="Simon P."/>
        </authorList>
    </citation>
    <scope>NUCLEOTIDE SEQUENCE</scope>
    <source>
        <tissue evidence="5">Leaf</tissue>
    </source>
</reference>
<dbReference type="Proteomes" id="UP000077755">
    <property type="component" value="Chromosome 1"/>
</dbReference>
<dbReference type="Gene3D" id="1.10.8.430">
    <property type="entry name" value="Helical domain of apoptotic protease-activating factors"/>
    <property type="match status" value="1"/>
</dbReference>
<name>A0AAF1AK46_DAUCS</name>
<sequence>MLKLKPGDLSSEKYKYDVFLSFRGKDTRTTFTDHLYTALLNEGLLAFRDDKGMERGEIITSELQNAIQHSKSWIIVFSKNYAGSRWCLDELEMILECKNNSKRLLLPIFYHVDLSDIRNQSGCISEALHMHEEKFKRQVDDTRRKELMDKIKRWRTALTQLANLSGLTFPNGTNGYESKFIQDIVKRVKGKVAFNILSITPHLVGIDSSAKAINSWIRNGSTGVEVFALYGIGGVGKTTIAKYAYNMNFQLFEGGSFLENIREYSEPSDGLVYLQRQLLSDISKGKTPTINNLNDGLCKIQNAIRGRKLLIVLDDVNQVEQLDAIFGLRECFYPGSKIVLTTRDVDLLKLREPCTRHAVETLNFRDSLELFSFHAFKDRCPPDYYIEHSERILEQCEGLPLALEVLGAHLRDKDLDVWRSAVEKLDVISHYKIHKILQISYESLEDDRDRDLFLEIACFFNGEAMSQVVMILDECKYHTRIGIEKLVDRCLLKIELGKLKMHHSIQSMGREIIRQQSPGDPGQRSRLWHYKESLEVLKDETGTRAIEGLALELNRTNVCQVELRTSAFSRMHKLTLLKLDNVWLNGGYKEFPKKLKWLYWHRCPLKALPKGFPFASLVAIDIQSSKLQKLGQGSMLFKSLKFLNLSHSHDLVKSPNFAELNVLEQLILEDCVSLVEIDESIGMAEGLVLLNLKDCKLLKTLPNSICMLRFLETLIISGCSNLEKLPSEMKNLESLEVFYADGLDFGNSSSRTQENKSWRDFFWGLVSKSEIGPQLSLTSLPYKSITRLSLVNCNLRDNDFPRDSCFGQSVEHLDLSKNPICFLPDCFKGLKRLKILRTIDCNQLLALEDIPNMLKFLHAFYCPLLEKITFDEPSTSSKSFTYPLGCDSLLEMQSLFKFVPVGKLDSEFLQCCGIYDTQVKKKIQMKMYNRYTSRVMRCSVQGIFEDSYNGREYLPHGKAFSIFYPGKGVPIWFDRQRKASSISFIVSHSKLRYLNTCIVYKFNSGPEHQVFLVINNKTKDRVIIYSPACYGISEGDEYMTWLSHWKLGSHEVGAGDEISISILPWRLDSINTSFEVKQIGVDLVYEREEEARVHSAKRQKMQQTCDRTSQYMIPVEAKPYAHYGTTRLYYLGSCGPWGVGVDFLMKESLQ</sequence>
<dbReference type="SUPFAM" id="SSF52540">
    <property type="entry name" value="P-loop containing nucleoside triphosphate hydrolases"/>
    <property type="match status" value="1"/>
</dbReference>
<accession>A0AAF1AK46</accession>
<dbReference type="SMART" id="SM00255">
    <property type="entry name" value="TIR"/>
    <property type="match status" value="1"/>
</dbReference>
<dbReference type="InterPro" id="IPR042197">
    <property type="entry name" value="Apaf_helical"/>
</dbReference>
<evidence type="ECO:0000259" key="4">
    <source>
        <dbReference type="PROSITE" id="PS50104"/>
    </source>
</evidence>